<evidence type="ECO:0000313" key="3">
    <source>
        <dbReference type="Proteomes" id="UP000005275"/>
    </source>
</evidence>
<dbReference type="Proteomes" id="UP000005275">
    <property type="component" value="Chromosome"/>
</dbReference>
<name>W0E2Y7_MARPU</name>
<dbReference type="EMBL" id="CP007031">
    <property type="protein sequence ID" value="AHF03471.1"/>
    <property type="molecule type" value="Genomic_DNA"/>
</dbReference>
<reference evidence="2 3" key="1">
    <citation type="submission" date="2013-12" db="EMBL/GenBank/DDBJ databases">
        <authorList>
            <consortium name="DOE Joint Genome Institute"/>
            <person name="Bryant D.A."/>
            <person name="Huntemann M."/>
            <person name="Han J."/>
            <person name="Chen A."/>
            <person name="Kyrpides N."/>
            <person name="Mavromatis K."/>
            <person name="Markowitz V."/>
            <person name="Palaniappan K."/>
            <person name="Ivanova N."/>
            <person name="Schaumberg A."/>
            <person name="Pati A."/>
            <person name="Liolios K."/>
            <person name="Nordberg H.P."/>
            <person name="Cantor M.N."/>
            <person name="Hua S.X."/>
            <person name="Woyke T."/>
        </authorList>
    </citation>
    <scope>NUCLEOTIDE SEQUENCE [LARGE SCALE GENOMIC DNA]</scope>
    <source>
        <strain evidence="2 3">984</strain>
    </source>
</reference>
<proteinExistence type="predicted"/>
<dbReference type="AlphaFoldDB" id="W0E2Y7"/>
<dbReference type="KEGG" id="mpur:MARPU_06020"/>
<protein>
    <submittedName>
        <fullName evidence="2">CRISPR-associated protein Cas6</fullName>
    </submittedName>
</protein>
<organism evidence="2 3">
    <name type="scientific">Marichromatium purpuratum 984</name>
    <dbReference type="NCBI Taxonomy" id="765910"/>
    <lineage>
        <taxon>Bacteria</taxon>
        <taxon>Pseudomonadati</taxon>
        <taxon>Pseudomonadota</taxon>
        <taxon>Gammaproteobacteria</taxon>
        <taxon>Chromatiales</taxon>
        <taxon>Chromatiaceae</taxon>
        <taxon>Marichromatium</taxon>
    </lineage>
</organism>
<keyword evidence="3" id="KW-1185">Reference proteome</keyword>
<dbReference type="Gene3D" id="3.30.70.1900">
    <property type="match status" value="1"/>
</dbReference>
<dbReference type="Pfam" id="PF01881">
    <property type="entry name" value="Cas_Cas6_C"/>
    <property type="match status" value="1"/>
</dbReference>
<accession>W0E2Y7</accession>
<evidence type="ECO:0000313" key="2">
    <source>
        <dbReference type="EMBL" id="AHF03471.1"/>
    </source>
</evidence>
<dbReference type="OrthoDB" id="5623310at2"/>
<dbReference type="eggNOG" id="COG1583">
    <property type="taxonomic scope" value="Bacteria"/>
</dbReference>
<gene>
    <name evidence="2" type="ORF">MARPU_06020</name>
</gene>
<sequence length="242" mass="26453">MHRVRLQLRPGEQADYRHQDLIHDTLINAWIESGARPDQVIGASAQPWTFAPLGFHNQHQGRAHTLVVSTPSAELAAILAAFEISALRHARTTTGELLDFTSATLVHESPPMLSEQATLGVLTLSPIVIRDRSAPGKRWHTRLDAFDLSAAVNTRLSRIAGREVALEVHPDSLYLRANPRHSVLVSTKRMRNGHSAFVIGMSAPLVLAGSREDLLLAWYTGLGEKTRNGFGCIGLAEDGVGR</sequence>
<dbReference type="InterPro" id="IPR049435">
    <property type="entry name" value="Cas_Cas6_C"/>
</dbReference>
<dbReference type="HOGENOM" id="CLU_1146122_0_0_6"/>
<dbReference type="STRING" id="765910.MARPU_06020"/>
<evidence type="ECO:0000259" key="1">
    <source>
        <dbReference type="Pfam" id="PF01881"/>
    </source>
</evidence>
<feature type="domain" description="CRISPR associated protein Cas6 C-terminal" evidence="1">
    <location>
        <begin position="120"/>
        <end position="233"/>
    </location>
</feature>